<dbReference type="GeneID" id="83545306"/>
<feature type="domain" description="Colicin D C-terminal" evidence="2">
    <location>
        <begin position="351"/>
        <end position="417"/>
    </location>
</feature>
<dbReference type="AlphaFoldDB" id="A0A1H8ABV0"/>
<dbReference type="InterPro" id="IPR037178">
    <property type="entry name" value="ColicinD_C_sf"/>
</dbReference>
<name>A0A1H8ABV0_9PAST</name>
<evidence type="ECO:0000313" key="4">
    <source>
        <dbReference type="Proteomes" id="UP000198883"/>
    </source>
</evidence>
<organism evidence="3 4">
    <name type="scientific">Phocoenobacter skyensis</name>
    <dbReference type="NCBI Taxonomy" id="97481"/>
    <lineage>
        <taxon>Bacteria</taxon>
        <taxon>Pseudomonadati</taxon>
        <taxon>Pseudomonadota</taxon>
        <taxon>Gammaproteobacteria</taxon>
        <taxon>Pasteurellales</taxon>
        <taxon>Pasteurellaceae</taxon>
        <taxon>Phocoenobacter</taxon>
    </lineage>
</organism>
<dbReference type="Gene3D" id="3.10.450.200">
    <property type="match status" value="1"/>
</dbReference>
<evidence type="ECO:0000259" key="2">
    <source>
        <dbReference type="Pfam" id="PF11429"/>
    </source>
</evidence>
<dbReference type="Pfam" id="PF04233">
    <property type="entry name" value="Phage_Mu_F"/>
    <property type="match status" value="1"/>
</dbReference>
<sequence length="445" mass="51892">MASQKRTIEQKIIEDLVDHQILHFRYDAHLRKMARKNLNILQDNIIKRLLLADVKNLRKRELNKFINEVKKLINDKYQEIRIEQETELLEFLRVEHNNLVEVYNNYIDDDLLKPMSDDKLNSLDEALLISGVAIGDWWVKQSNDYFRRFQGTLRQGAFNNSDIESIISDFKSLAKSQLRNAETLIVTSVGKVSDAAHYALKEVGKKIFLGEEHVSVLDGRTSTSCQVRDGKRWDLDKKPIGHSVPYARPPLHPRCRSRLRLIFKCKLLNGNSKRITYEDWLEGKTKSQQDEILGKGKADLWRRNVITFSDMLDQTGRPLTLTELKRKFNPHFIEPVVDTKALKGARFQSSQLKRKFNKHAKHLGIDTTRNNSVTQKEFQNKIVDFMNSPNIIQKGVYKNSNNKVWYDPKTKVVVVFGKDNSFLTVLQLVEGETQYTKYLKEDFIW</sequence>
<dbReference type="InterPro" id="IPR038233">
    <property type="entry name" value="Colicin_D/E5_nuclease"/>
</dbReference>
<dbReference type="SUPFAM" id="SSF102824">
    <property type="entry name" value="Colicin D/E5 nuclease domain"/>
    <property type="match status" value="1"/>
</dbReference>
<gene>
    <name evidence="3" type="ORF">SAMN05444853_1462</name>
</gene>
<dbReference type="GO" id="GO:0004540">
    <property type="term" value="F:RNA nuclease activity"/>
    <property type="evidence" value="ECO:0007669"/>
    <property type="project" value="InterPro"/>
</dbReference>
<dbReference type="STRING" id="97481.SAMN05444853_1462"/>
<dbReference type="OrthoDB" id="8614104at2"/>
<proteinExistence type="predicted"/>
<dbReference type="InterPro" id="IPR024440">
    <property type="entry name" value="ColicinD_C"/>
</dbReference>
<evidence type="ECO:0000313" key="3">
    <source>
        <dbReference type="EMBL" id="SEM68255.1"/>
    </source>
</evidence>
<reference evidence="4" key="1">
    <citation type="submission" date="2016-10" db="EMBL/GenBank/DDBJ databases">
        <authorList>
            <person name="Varghese N."/>
            <person name="Submissions S."/>
        </authorList>
    </citation>
    <scope>NUCLEOTIDE SEQUENCE [LARGE SCALE GENOMIC DNA]</scope>
    <source>
        <strain evidence="4">DSM 24204</strain>
    </source>
</reference>
<evidence type="ECO:0000259" key="1">
    <source>
        <dbReference type="Pfam" id="PF04233"/>
    </source>
</evidence>
<dbReference type="Pfam" id="PF11429">
    <property type="entry name" value="Colicin_D"/>
    <property type="match status" value="1"/>
</dbReference>
<feature type="domain" description="Phage head morphogenesis" evidence="1">
    <location>
        <begin position="153"/>
        <end position="259"/>
    </location>
</feature>
<protein>
    <submittedName>
        <fullName evidence="3">Phage putative head morphogenesis protein, SPP1 gp7 family</fullName>
    </submittedName>
</protein>
<dbReference type="InterPro" id="IPR006528">
    <property type="entry name" value="Phage_head_morphogenesis_dom"/>
</dbReference>
<dbReference type="RefSeq" id="WP_090923525.1">
    <property type="nucleotide sequence ID" value="NZ_CP016180.1"/>
</dbReference>
<accession>A0A1H8ABV0</accession>
<dbReference type="EMBL" id="FOBN01000046">
    <property type="protein sequence ID" value="SEM68255.1"/>
    <property type="molecule type" value="Genomic_DNA"/>
</dbReference>
<dbReference type="Proteomes" id="UP000198883">
    <property type="component" value="Unassembled WGS sequence"/>
</dbReference>